<dbReference type="PANTHER" id="PTHR43214">
    <property type="entry name" value="TWO-COMPONENT RESPONSE REGULATOR"/>
    <property type="match status" value="1"/>
</dbReference>
<dbReference type="PRINTS" id="PR00038">
    <property type="entry name" value="HTHLUXR"/>
</dbReference>
<dbReference type="PROSITE" id="PS50043">
    <property type="entry name" value="HTH_LUXR_2"/>
    <property type="match status" value="1"/>
</dbReference>
<evidence type="ECO:0000256" key="2">
    <source>
        <dbReference type="SAM" id="MobiDB-lite"/>
    </source>
</evidence>
<gene>
    <name evidence="4" type="ORF">DI556_12305</name>
</gene>
<sequence length="886" mass="95628">MLRRMEIDAERIAAAPAARDEGAAPPGPASEPPRSLVQELRRTFLAERIGAEIERRLVLVRAPAGFGKTELVAALWRALRRRGQRVVWVSLRPGWGRAEVMAAVAAGLGVAPGAVAETLAAARAEAPIHLIFDEAEALGAAAEPIAWAVEALSEGTRIVVCGRRFPPLRLSRLRMRGLLAEFDHTDLAFGRGETQQLLGQLLRPEEVDRLAETLAGWPALAQLAAVALDRARGAADRAALLEGTHPIPRDFVLEEVIPSLGPVELSVLRACRDLHDFTLEIAVDLAGLPHDSETLRLLEGLPPLILAHEQRSGWFRPHPVVAAALAADSDEDAAARARRHRRASELFAERGYLEKAVLHASMAGDYDLAVRTIEAAGGANLFLRAGYTVLRGIIRAVPHEVVLGAPSLRLCRCVMLAKSGLVAEARGVVAGVVEEVEAGVIPPDPRLAAMLEHLSSLIDVYEDRGIDAPGIAALETKVREARREETWRLGWVHNNLAIAYTRSDDLEAAQTHAERALACYQEERSSYPQVFMRVHLAHIAFRGNRIDAAREQGRLAEELIRGRQWNDLNLLSIARVPIAAVQYARGDVSGARQALERGMPILARGEGWVDFFALGYATLARARFALDGWQAAREALADGFAVADARGLGRLALVLSIVELELLTRSGQIDAARSVARRLPDPEEAAAWPTRRERAEARLALARLALRAGEADAADRRLAELALAVEGIAGERGLLLRVNLLRVEAAWGRGDTETALAALGAAAELALSGAQVRQVHDEGRGLAEAIRALVRRTGVSRLTPVTADFVARIARAPGMVATHGILSAREAEILGLLEEGLSNKAIARRLDLTEPTVKFHLKNLYAKLGVGRRALALSVARASGLLAAEK</sequence>
<dbReference type="CDD" id="cd06170">
    <property type="entry name" value="LuxR_C_like"/>
    <property type="match status" value="1"/>
</dbReference>
<dbReference type="InterPro" id="IPR011990">
    <property type="entry name" value="TPR-like_helical_dom_sf"/>
</dbReference>
<dbReference type="GO" id="GO:0003677">
    <property type="term" value="F:DNA binding"/>
    <property type="evidence" value="ECO:0007669"/>
    <property type="project" value="UniProtKB-KW"/>
</dbReference>
<evidence type="ECO:0000259" key="3">
    <source>
        <dbReference type="PROSITE" id="PS50043"/>
    </source>
</evidence>
<feature type="domain" description="HTH luxR-type" evidence="3">
    <location>
        <begin position="815"/>
        <end position="880"/>
    </location>
</feature>
<keyword evidence="1" id="KW-0238">DNA-binding</keyword>
<dbReference type="SMART" id="SM00421">
    <property type="entry name" value="HTH_LUXR"/>
    <property type="match status" value="1"/>
</dbReference>
<evidence type="ECO:0000313" key="5">
    <source>
        <dbReference type="Proteomes" id="UP000249185"/>
    </source>
</evidence>
<dbReference type="InterPro" id="IPR027417">
    <property type="entry name" value="P-loop_NTPase"/>
</dbReference>
<dbReference type="Gene3D" id="1.10.10.10">
    <property type="entry name" value="Winged helix-like DNA-binding domain superfamily/Winged helix DNA-binding domain"/>
    <property type="match status" value="1"/>
</dbReference>
<dbReference type="InterPro" id="IPR000792">
    <property type="entry name" value="Tscrpt_reg_LuxR_C"/>
</dbReference>
<dbReference type="InterPro" id="IPR039420">
    <property type="entry name" value="WalR-like"/>
</dbReference>
<dbReference type="Proteomes" id="UP000249185">
    <property type="component" value="Unassembled WGS sequence"/>
</dbReference>
<evidence type="ECO:0000256" key="1">
    <source>
        <dbReference type="ARBA" id="ARBA00023125"/>
    </source>
</evidence>
<dbReference type="PANTHER" id="PTHR43214:SF43">
    <property type="entry name" value="TWO-COMPONENT RESPONSE REGULATOR"/>
    <property type="match status" value="1"/>
</dbReference>
<reference evidence="4 5" key="1">
    <citation type="submission" date="2017-08" db="EMBL/GenBank/DDBJ databases">
        <title>Infants hospitalized years apart are colonized by the same room-sourced microbial strains.</title>
        <authorList>
            <person name="Brooks B."/>
            <person name="Olm M.R."/>
            <person name="Firek B.A."/>
            <person name="Baker R."/>
            <person name="Thomas B.C."/>
            <person name="Morowitz M.J."/>
            <person name="Banfield J.F."/>
        </authorList>
    </citation>
    <scope>NUCLEOTIDE SEQUENCE [LARGE SCALE GENOMIC DNA]</scope>
    <source>
        <strain evidence="4">S2_005_002_R2_34</strain>
    </source>
</reference>
<comment type="caution">
    <text evidence="4">The sequence shown here is derived from an EMBL/GenBank/DDBJ whole genome shotgun (WGS) entry which is preliminary data.</text>
</comment>
<feature type="region of interest" description="Disordered" evidence="2">
    <location>
        <begin position="14"/>
        <end position="35"/>
    </location>
</feature>
<dbReference type="SUPFAM" id="SSF46894">
    <property type="entry name" value="C-terminal effector domain of the bipartite response regulators"/>
    <property type="match status" value="1"/>
</dbReference>
<dbReference type="SUPFAM" id="SSF52540">
    <property type="entry name" value="P-loop containing nucleoside triphosphate hydrolases"/>
    <property type="match status" value="1"/>
</dbReference>
<evidence type="ECO:0000313" key="4">
    <source>
        <dbReference type="EMBL" id="PZQ48932.1"/>
    </source>
</evidence>
<dbReference type="GO" id="GO:0006355">
    <property type="term" value="P:regulation of DNA-templated transcription"/>
    <property type="evidence" value="ECO:0007669"/>
    <property type="project" value="InterPro"/>
</dbReference>
<dbReference type="Pfam" id="PF00196">
    <property type="entry name" value="GerE"/>
    <property type="match status" value="1"/>
</dbReference>
<protein>
    <recommendedName>
        <fullName evidence="3">HTH luxR-type domain-containing protein</fullName>
    </recommendedName>
</protein>
<dbReference type="EMBL" id="QFPW01000009">
    <property type="protein sequence ID" value="PZQ48932.1"/>
    <property type="molecule type" value="Genomic_DNA"/>
</dbReference>
<dbReference type="InterPro" id="IPR036388">
    <property type="entry name" value="WH-like_DNA-bd_sf"/>
</dbReference>
<dbReference type="PROSITE" id="PS00622">
    <property type="entry name" value="HTH_LUXR_1"/>
    <property type="match status" value="1"/>
</dbReference>
<name>A0A2W5N625_RHOSU</name>
<dbReference type="Gene3D" id="3.40.50.300">
    <property type="entry name" value="P-loop containing nucleotide triphosphate hydrolases"/>
    <property type="match status" value="1"/>
</dbReference>
<dbReference type="Gene3D" id="1.25.40.10">
    <property type="entry name" value="Tetratricopeptide repeat domain"/>
    <property type="match status" value="1"/>
</dbReference>
<dbReference type="SUPFAM" id="SSF48452">
    <property type="entry name" value="TPR-like"/>
    <property type="match status" value="1"/>
</dbReference>
<dbReference type="AlphaFoldDB" id="A0A2W5N625"/>
<proteinExistence type="predicted"/>
<accession>A0A2W5N625</accession>
<dbReference type="InterPro" id="IPR016032">
    <property type="entry name" value="Sig_transdc_resp-reg_C-effctor"/>
</dbReference>
<organism evidence="4 5">
    <name type="scientific">Rhodovulum sulfidophilum</name>
    <name type="common">Rhodobacter sulfidophilus</name>
    <dbReference type="NCBI Taxonomy" id="35806"/>
    <lineage>
        <taxon>Bacteria</taxon>
        <taxon>Pseudomonadati</taxon>
        <taxon>Pseudomonadota</taxon>
        <taxon>Alphaproteobacteria</taxon>
        <taxon>Rhodobacterales</taxon>
        <taxon>Paracoccaceae</taxon>
        <taxon>Rhodovulum</taxon>
    </lineage>
</organism>